<sequence length="298" mass="30136">MGRIAVMGAGAVGCYYGAMLAQAGEEVVLIGRPALASAVAGQGLIIDRATGREVVHLPVATDPGAIAGAELVLFCVKSQDTEAAGRQIAPHLAPDAVVLSLQNGVGNAERLAAILGRPVIPAVVYVAVGMTAAGHLRHHGRGDLVLGDAPQSAALATRFAAAGIPTEVSAGAETALWVKLTINCAWNAISALTRQPYGRILAAPGAEGVVSGLVAECRAVAAASGITLPEGLEDDVRRIAETMAGQMSSTAQDMARGRATEIGFLNGEIVRRAGLLGIPVPLNAAMTVLVQLAEAPAV</sequence>
<accession>A0A2T6B1F6</accession>
<dbReference type="InterPro" id="IPR050838">
    <property type="entry name" value="Ketopantoate_reductase"/>
</dbReference>
<dbReference type="InterPro" id="IPR013332">
    <property type="entry name" value="KPR_N"/>
</dbReference>
<dbReference type="Gene3D" id="1.10.1040.10">
    <property type="entry name" value="N-(1-d-carboxylethyl)-l-norvaline Dehydrogenase, domain 2"/>
    <property type="match status" value="1"/>
</dbReference>
<dbReference type="UniPathway" id="UPA00028">
    <property type="reaction ID" value="UER00004"/>
</dbReference>
<keyword evidence="5 10" id="KW-0566">Pantothenate biosynthesis</keyword>
<evidence type="ECO:0000256" key="1">
    <source>
        <dbReference type="ARBA" id="ARBA00004994"/>
    </source>
</evidence>
<evidence type="ECO:0000259" key="11">
    <source>
        <dbReference type="Pfam" id="PF02558"/>
    </source>
</evidence>
<comment type="pathway">
    <text evidence="1 10">Cofactor biosynthesis; (R)-pantothenate biosynthesis; (R)-pantoate from 3-methyl-2-oxobutanoate: step 2/2.</text>
</comment>
<dbReference type="EMBL" id="QBKP01000006">
    <property type="protein sequence ID" value="PTX49845.1"/>
    <property type="molecule type" value="Genomic_DNA"/>
</dbReference>
<dbReference type="InterPro" id="IPR036291">
    <property type="entry name" value="NAD(P)-bd_dom_sf"/>
</dbReference>
<dbReference type="SUPFAM" id="SSF48179">
    <property type="entry name" value="6-phosphogluconate dehydrogenase C-terminal domain-like"/>
    <property type="match status" value="1"/>
</dbReference>
<organism evidence="13 14">
    <name type="scientific">Gemmobacter caeni</name>
    <dbReference type="NCBI Taxonomy" id="589035"/>
    <lineage>
        <taxon>Bacteria</taxon>
        <taxon>Pseudomonadati</taxon>
        <taxon>Pseudomonadota</taxon>
        <taxon>Alphaproteobacteria</taxon>
        <taxon>Rhodobacterales</taxon>
        <taxon>Paracoccaceae</taxon>
        <taxon>Gemmobacter</taxon>
    </lineage>
</organism>
<feature type="domain" description="Ketopantoate reductase N-terminal" evidence="11">
    <location>
        <begin position="4"/>
        <end position="150"/>
    </location>
</feature>
<dbReference type="InterPro" id="IPR013752">
    <property type="entry name" value="KPA_reductase"/>
</dbReference>
<dbReference type="InterPro" id="IPR013328">
    <property type="entry name" value="6PGD_dom2"/>
</dbReference>
<comment type="caution">
    <text evidence="13">The sequence shown here is derived from an EMBL/GenBank/DDBJ whole genome shotgun (WGS) entry which is preliminary data.</text>
</comment>
<dbReference type="EC" id="1.1.1.169" evidence="3 10"/>
<evidence type="ECO:0000256" key="7">
    <source>
        <dbReference type="ARBA" id="ARBA00023002"/>
    </source>
</evidence>
<protein>
    <recommendedName>
        <fullName evidence="4 10">2-dehydropantoate 2-reductase</fullName>
        <ecNumber evidence="3 10">1.1.1.169</ecNumber>
    </recommendedName>
    <alternativeName>
        <fullName evidence="8 10">Ketopantoate reductase</fullName>
    </alternativeName>
</protein>
<dbReference type="GO" id="GO:0005737">
    <property type="term" value="C:cytoplasm"/>
    <property type="evidence" value="ECO:0007669"/>
    <property type="project" value="TreeGrafter"/>
</dbReference>
<name>A0A2T6B1F6_9RHOB</name>
<evidence type="ECO:0000259" key="12">
    <source>
        <dbReference type="Pfam" id="PF08546"/>
    </source>
</evidence>
<evidence type="ECO:0000256" key="9">
    <source>
        <dbReference type="ARBA" id="ARBA00048793"/>
    </source>
</evidence>
<dbReference type="AlphaFoldDB" id="A0A2T6B1F6"/>
<evidence type="ECO:0000256" key="6">
    <source>
        <dbReference type="ARBA" id="ARBA00022857"/>
    </source>
</evidence>
<dbReference type="NCBIfam" id="TIGR00745">
    <property type="entry name" value="apbA_panE"/>
    <property type="match status" value="1"/>
</dbReference>
<evidence type="ECO:0000256" key="5">
    <source>
        <dbReference type="ARBA" id="ARBA00022655"/>
    </source>
</evidence>
<dbReference type="PANTHER" id="PTHR43765">
    <property type="entry name" value="2-DEHYDROPANTOATE 2-REDUCTASE-RELATED"/>
    <property type="match status" value="1"/>
</dbReference>
<dbReference type="OrthoDB" id="9793586at2"/>
<dbReference type="InterPro" id="IPR008927">
    <property type="entry name" value="6-PGluconate_DH-like_C_sf"/>
</dbReference>
<evidence type="ECO:0000313" key="13">
    <source>
        <dbReference type="EMBL" id="PTX49845.1"/>
    </source>
</evidence>
<dbReference type="Proteomes" id="UP000244224">
    <property type="component" value="Unassembled WGS sequence"/>
</dbReference>
<evidence type="ECO:0000313" key="14">
    <source>
        <dbReference type="Proteomes" id="UP000244224"/>
    </source>
</evidence>
<dbReference type="Pfam" id="PF08546">
    <property type="entry name" value="ApbA_C"/>
    <property type="match status" value="1"/>
</dbReference>
<comment type="catalytic activity">
    <reaction evidence="9 10">
        <text>(R)-pantoate + NADP(+) = 2-dehydropantoate + NADPH + H(+)</text>
        <dbReference type="Rhea" id="RHEA:16233"/>
        <dbReference type="ChEBI" id="CHEBI:11561"/>
        <dbReference type="ChEBI" id="CHEBI:15378"/>
        <dbReference type="ChEBI" id="CHEBI:15980"/>
        <dbReference type="ChEBI" id="CHEBI:57783"/>
        <dbReference type="ChEBI" id="CHEBI:58349"/>
        <dbReference type="EC" id="1.1.1.169"/>
    </reaction>
</comment>
<keyword evidence="6 10" id="KW-0521">NADP</keyword>
<dbReference type="FunFam" id="1.10.1040.10:FF:000017">
    <property type="entry name" value="2-dehydropantoate 2-reductase"/>
    <property type="match status" value="1"/>
</dbReference>
<comment type="function">
    <text evidence="10">Catalyzes the NADPH-dependent reduction of ketopantoate into pantoic acid.</text>
</comment>
<dbReference type="GO" id="GO:0050661">
    <property type="term" value="F:NADP binding"/>
    <property type="evidence" value="ECO:0007669"/>
    <property type="project" value="TreeGrafter"/>
</dbReference>
<reference evidence="13 14" key="1">
    <citation type="submission" date="2018-04" db="EMBL/GenBank/DDBJ databases">
        <title>Genomic Encyclopedia of Archaeal and Bacterial Type Strains, Phase II (KMG-II): from individual species to whole genera.</title>
        <authorList>
            <person name="Goeker M."/>
        </authorList>
    </citation>
    <scope>NUCLEOTIDE SEQUENCE [LARGE SCALE GENOMIC DNA]</scope>
    <source>
        <strain evidence="13 14">DSM 21823</strain>
    </source>
</reference>
<evidence type="ECO:0000256" key="10">
    <source>
        <dbReference type="RuleBase" id="RU362068"/>
    </source>
</evidence>
<dbReference type="Gene3D" id="3.40.50.720">
    <property type="entry name" value="NAD(P)-binding Rossmann-like Domain"/>
    <property type="match status" value="1"/>
</dbReference>
<dbReference type="Pfam" id="PF02558">
    <property type="entry name" value="ApbA"/>
    <property type="match status" value="1"/>
</dbReference>
<evidence type="ECO:0000256" key="8">
    <source>
        <dbReference type="ARBA" id="ARBA00032024"/>
    </source>
</evidence>
<dbReference type="RefSeq" id="WP_108128843.1">
    <property type="nucleotide sequence ID" value="NZ_QBKP01000006.1"/>
</dbReference>
<comment type="similarity">
    <text evidence="2 10">Belongs to the ketopantoate reductase family.</text>
</comment>
<evidence type="ECO:0000256" key="2">
    <source>
        <dbReference type="ARBA" id="ARBA00007870"/>
    </source>
</evidence>
<feature type="domain" description="Ketopantoate reductase C-terminal" evidence="12">
    <location>
        <begin position="174"/>
        <end position="292"/>
    </location>
</feature>
<dbReference type="GO" id="GO:0015940">
    <property type="term" value="P:pantothenate biosynthetic process"/>
    <property type="evidence" value="ECO:0007669"/>
    <property type="project" value="UniProtKB-UniPathway"/>
</dbReference>
<dbReference type="InterPro" id="IPR003710">
    <property type="entry name" value="ApbA"/>
</dbReference>
<gene>
    <name evidence="13" type="ORF">C8N34_10623</name>
</gene>
<evidence type="ECO:0000256" key="3">
    <source>
        <dbReference type="ARBA" id="ARBA00013014"/>
    </source>
</evidence>
<dbReference type="SUPFAM" id="SSF51735">
    <property type="entry name" value="NAD(P)-binding Rossmann-fold domains"/>
    <property type="match status" value="1"/>
</dbReference>
<keyword evidence="7 10" id="KW-0560">Oxidoreductase</keyword>
<dbReference type="PANTHER" id="PTHR43765:SF2">
    <property type="entry name" value="2-DEHYDROPANTOATE 2-REDUCTASE"/>
    <property type="match status" value="1"/>
</dbReference>
<dbReference type="GO" id="GO:0008677">
    <property type="term" value="F:2-dehydropantoate 2-reductase activity"/>
    <property type="evidence" value="ECO:0007669"/>
    <property type="project" value="UniProtKB-EC"/>
</dbReference>
<proteinExistence type="inferred from homology"/>
<keyword evidence="14" id="KW-1185">Reference proteome</keyword>
<evidence type="ECO:0000256" key="4">
    <source>
        <dbReference type="ARBA" id="ARBA00019465"/>
    </source>
</evidence>